<feature type="region of interest" description="Disordered" evidence="5">
    <location>
        <begin position="1037"/>
        <end position="1067"/>
    </location>
</feature>
<dbReference type="Proteomes" id="UP001620626">
    <property type="component" value="Unassembled WGS sequence"/>
</dbReference>
<feature type="coiled-coil region" evidence="4">
    <location>
        <begin position="687"/>
        <end position="739"/>
    </location>
</feature>
<feature type="compositionally biased region" description="Low complexity" evidence="5">
    <location>
        <begin position="963"/>
        <end position="972"/>
    </location>
</feature>
<feature type="compositionally biased region" description="Low complexity" evidence="5">
    <location>
        <begin position="475"/>
        <end position="493"/>
    </location>
</feature>
<dbReference type="EMBL" id="JBICBT010001015">
    <property type="protein sequence ID" value="KAL3087756.1"/>
    <property type="molecule type" value="Genomic_DNA"/>
</dbReference>
<feature type="compositionally biased region" description="Low complexity" evidence="5">
    <location>
        <begin position="807"/>
        <end position="818"/>
    </location>
</feature>
<keyword evidence="3" id="KW-0694">RNA-binding</keyword>
<evidence type="ECO:0000256" key="2">
    <source>
        <dbReference type="ARBA" id="ARBA00023242"/>
    </source>
</evidence>
<evidence type="ECO:0000256" key="4">
    <source>
        <dbReference type="SAM" id="Coils"/>
    </source>
</evidence>
<reference evidence="7 8" key="1">
    <citation type="submission" date="2024-10" db="EMBL/GenBank/DDBJ databases">
        <authorList>
            <person name="Kim D."/>
        </authorList>
    </citation>
    <scope>NUCLEOTIDE SEQUENCE [LARGE SCALE GENOMIC DNA]</scope>
    <source>
        <strain evidence="7">BH-2024</strain>
    </source>
</reference>
<dbReference type="GO" id="GO:0005634">
    <property type="term" value="C:nucleus"/>
    <property type="evidence" value="ECO:0007669"/>
    <property type="project" value="UniProtKB-SubCell"/>
</dbReference>
<dbReference type="SMART" id="SM00360">
    <property type="entry name" value="RRM"/>
    <property type="match status" value="1"/>
</dbReference>
<feature type="compositionally biased region" description="Low complexity" evidence="5">
    <location>
        <begin position="98"/>
        <end position="115"/>
    </location>
</feature>
<feature type="compositionally biased region" description="Gly residues" evidence="5">
    <location>
        <begin position="1181"/>
        <end position="1202"/>
    </location>
</feature>
<dbReference type="InterPro" id="IPR012677">
    <property type="entry name" value="Nucleotide-bd_a/b_plait_sf"/>
</dbReference>
<gene>
    <name evidence="7" type="ORF">niasHT_029520</name>
</gene>
<dbReference type="PROSITE" id="PS50102">
    <property type="entry name" value="RRM"/>
    <property type="match status" value="1"/>
</dbReference>
<feature type="compositionally biased region" description="Polar residues" evidence="5">
    <location>
        <begin position="879"/>
        <end position="888"/>
    </location>
</feature>
<evidence type="ECO:0000256" key="1">
    <source>
        <dbReference type="ARBA" id="ARBA00004123"/>
    </source>
</evidence>
<feature type="region of interest" description="Disordered" evidence="5">
    <location>
        <begin position="656"/>
        <end position="682"/>
    </location>
</feature>
<feature type="compositionally biased region" description="Polar residues" evidence="5">
    <location>
        <begin position="974"/>
        <end position="983"/>
    </location>
</feature>
<evidence type="ECO:0000256" key="3">
    <source>
        <dbReference type="PROSITE-ProRule" id="PRU00176"/>
    </source>
</evidence>
<accession>A0ABD2JAW4</accession>
<proteinExistence type="predicted"/>
<feature type="region of interest" description="Disordered" evidence="5">
    <location>
        <begin position="319"/>
        <end position="366"/>
    </location>
</feature>
<organism evidence="7 8">
    <name type="scientific">Heterodera trifolii</name>
    <dbReference type="NCBI Taxonomy" id="157864"/>
    <lineage>
        <taxon>Eukaryota</taxon>
        <taxon>Metazoa</taxon>
        <taxon>Ecdysozoa</taxon>
        <taxon>Nematoda</taxon>
        <taxon>Chromadorea</taxon>
        <taxon>Rhabditida</taxon>
        <taxon>Tylenchina</taxon>
        <taxon>Tylenchomorpha</taxon>
        <taxon>Tylenchoidea</taxon>
        <taxon>Heteroderidae</taxon>
        <taxon>Heteroderinae</taxon>
        <taxon>Heterodera</taxon>
    </lineage>
</organism>
<feature type="region of interest" description="Disordered" evidence="5">
    <location>
        <begin position="457"/>
        <end position="553"/>
    </location>
</feature>
<feature type="region of interest" description="Disordered" evidence="5">
    <location>
        <begin position="1081"/>
        <end position="1110"/>
    </location>
</feature>
<feature type="compositionally biased region" description="Basic and acidic residues" evidence="5">
    <location>
        <begin position="157"/>
        <end position="167"/>
    </location>
</feature>
<keyword evidence="4" id="KW-0175">Coiled coil</keyword>
<feature type="compositionally biased region" description="Polar residues" evidence="5">
    <location>
        <begin position="831"/>
        <end position="840"/>
    </location>
</feature>
<dbReference type="InterPro" id="IPR000504">
    <property type="entry name" value="RRM_dom"/>
</dbReference>
<dbReference type="GO" id="GO:0003723">
    <property type="term" value="F:RNA binding"/>
    <property type="evidence" value="ECO:0007669"/>
    <property type="project" value="UniProtKB-UniRule"/>
</dbReference>
<feature type="compositionally biased region" description="Low complexity" evidence="5">
    <location>
        <begin position="1099"/>
        <end position="1109"/>
    </location>
</feature>
<feature type="compositionally biased region" description="Low complexity" evidence="5">
    <location>
        <begin position="502"/>
        <end position="514"/>
    </location>
</feature>
<dbReference type="Pfam" id="PF00076">
    <property type="entry name" value="RRM_1"/>
    <property type="match status" value="1"/>
</dbReference>
<feature type="compositionally biased region" description="Low complexity" evidence="5">
    <location>
        <begin position="538"/>
        <end position="552"/>
    </location>
</feature>
<dbReference type="Gene3D" id="3.30.70.330">
    <property type="match status" value="1"/>
</dbReference>
<name>A0ABD2JAW4_9BILA</name>
<comment type="subcellular location">
    <subcellularLocation>
        <location evidence="1">Nucleus</location>
    </subcellularLocation>
</comment>
<feature type="compositionally biased region" description="Basic and acidic residues" evidence="5">
    <location>
        <begin position="324"/>
        <end position="333"/>
    </location>
</feature>
<dbReference type="SUPFAM" id="SSF54928">
    <property type="entry name" value="RNA-binding domain, RBD"/>
    <property type="match status" value="1"/>
</dbReference>
<dbReference type="InterPro" id="IPR035979">
    <property type="entry name" value="RBD_domain_sf"/>
</dbReference>
<feature type="region of interest" description="Disordered" evidence="5">
    <location>
        <begin position="1152"/>
        <end position="1202"/>
    </location>
</feature>
<comment type="caution">
    <text evidence="7">The sequence shown here is derived from an EMBL/GenBank/DDBJ whole genome shotgun (WGS) entry which is preliminary data.</text>
</comment>
<dbReference type="InterPro" id="IPR051738">
    <property type="entry name" value="SAF_Modulators"/>
</dbReference>
<feature type="compositionally biased region" description="Basic and acidic residues" evidence="5">
    <location>
        <begin position="125"/>
        <end position="139"/>
    </location>
</feature>
<sequence>MFKALKAEGHDVQTYRFGMAELQSTQQAEGKAESGAASNELTAMETGQTNENAAMVETAGNDVEMSTEDTAVAEMDKQNAIDGDQQQQNVAPIGGQQAKGETTTTVAGVGQQQKQPMETIANHGDGGDGIDHRNAHDETTVQPVTDPITTGQTGDGGGDKNDGHGNDGDQQMDQDEPDIIIETPKKAIKTECIEDVVLVGHTASASAVGSAGRGAGNGTKPQREVMKVTATAATTPSSANCVPSTAISNTDQQLKVPSAVMENGETAAETVGTTTATKVQSVATTNAKTAVAVTNSPSPLLTSSTAGSTGDDVILINGDQQQQRQDKIGKEKNAVAAQPSDDATGGKKLSVSATPTGTATSGTSTAQLVDGNNLSSSLWIRNITTTTKAADLKALFSKHGKVITAKIFTTKNKQSPTCFGYVTLADSETANVCAQKLNRSNFKGRIINVEKADRSNLSQIGTQQQQQPAAASDVSGAKTGTAKSGSSSKAAGGSSDGGKGSGAEPSASASSSSSKKVRPRITAATASPTQRQHRNNNSSSAKTAAAGSSSRTSIRKRIAKNGAGDGGGGGGTASKYDSALSRNQQRRYLRSVATASFGHRGGVAGPQYIVKSRSAAEPRLFNRLVHQTSRGIRVSAFEGGGSHQYGAAHQHVPGGGGGFRDFNSRRGVGPPGGSADPRRYDAGNAEREEMLRLMEQREDEHRKKEEELRLEREREKLKYEREKLERERLEVEHMKLTAQIQASGWLQAAALPAAGGFVAASPAGFGVPAAPQQSSARDSRQQQQHYSRHHSEAAVAPARNSAKVKESSSSSKLSASVVGRNAVTGGRAKESNSSSRSHNNMLRRASSDRDRAVAHNRGRNSRSRSPIRRSSNRSDKHNLSGSSTATWQSKGGSSSASSRYVGGGKQRDGGSGGTGRSNSRARAGMSSSSSNHHQSSSYDQQQKQQFGGGTAALNPFSQPQPFAGGSSAGALSYGKQQQHQYSIGSGGGGGSSRMTSATSAVSTGGAGGGYERHGQIQGRSYYNDRYADTTTAASAYASRTDPSYGQRIGQQFSSGGGAHDEMYGVSSGGGGAFGDSGYATSSAQFTSSRGQSSGGGGQPSSSYYNSQSSAWANPANSRATELVNSRAFGTSAGGTSASGSWSRQTDDILSEWNMYGSPSKMTGASSSSGGRYHQQQSMSYGGAGRSGGSLYSGGGGGGGRRY</sequence>
<evidence type="ECO:0000313" key="8">
    <source>
        <dbReference type="Proteomes" id="UP001620626"/>
    </source>
</evidence>
<feature type="compositionally biased region" description="Low complexity" evidence="5">
    <location>
        <begin position="768"/>
        <end position="785"/>
    </location>
</feature>
<feature type="compositionally biased region" description="Low complexity" evidence="5">
    <location>
        <begin position="916"/>
        <end position="945"/>
    </location>
</feature>
<feature type="region of interest" description="Disordered" evidence="5">
    <location>
        <begin position="767"/>
        <end position="1012"/>
    </location>
</feature>
<dbReference type="AlphaFoldDB" id="A0ABD2JAW4"/>
<feature type="compositionally biased region" description="Basic residues" evidence="5">
    <location>
        <begin position="854"/>
        <end position="871"/>
    </location>
</feature>
<dbReference type="PANTHER" id="PTHR15683:SF8">
    <property type="entry name" value="SCAFFOLD ATTACHMENT FACTOR B, ISOFORM B"/>
    <property type="match status" value="1"/>
</dbReference>
<feature type="compositionally biased region" description="Low complexity" evidence="5">
    <location>
        <begin position="352"/>
        <end position="366"/>
    </location>
</feature>
<dbReference type="CDD" id="cd12417">
    <property type="entry name" value="RRM_SAFB_like"/>
    <property type="match status" value="1"/>
</dbReference>
<evidence type="ECO:0000313" key="7">
    <source>
        <dbReference type="EMBL" id="KAL3087756.1"/>
    </source>
</evidence>
<keyword evidence="8" id="KW-1185">Reference proteome</keyword>
<evidence type="ECO:0000256" key="5">
    <source>
        <dbReference type="SAM" id="MobiDB-lite"/>
    </source>
</evidence>
<feature type="region of interest" description="Disordered" evidence="5">
    <location>
        <begin position="93"/>
        <end position="175"/>
    </location>
</feature>
<keyword evidence="2" id="KW-0539">Nucleus</keyword>
<feature type="compositionally biased region" description="Polar residues" evidence="5">
    <location>
        <begin position="1159"/>
        <end position="1178"/>
    </location>
</feature>
<feature type="compositionally biased region" description="Gly residues" evidence="5">
    <location>
        <begin position="901"/>
        <end position="915"/>
    </location>
</feature>
<evidence type="ECO:0000259" key="6">
    <source>
        <dbReference type="PROSITE" id="PS50102"/>
    </source>
</evidence>
<feature type="domain" description="RRM" evidence="6">
    <location>
        <begin position="376"/>
        <end position="454"/>
    </location>
</feature>
<dbReference type="PANTHER" id="PTHR15683">
    <property type="entry name" value="SCAFFOLD ATTACHMENT FACTOR B-RELATED"/>
    <property type="match status" value="1"/>
</dbReference>
<protein>
    <recommendedName>
        <fullName evidence="6">RRM domain-containing protein</fullName>
    </recommendedName>
</protein>
<feature type="compositionally biased region" description="Low complexity" evidence="5">
    <location>
        <begin position="889"/>
        <end position="900"/>
    </location>
</feature>